<proteinExistence type="predicted"/>
<evidence type="ECO:0000313" key="6">
    <source>
        <dbReference type="Proteomes" id="UP000759131"/>
    </source>
</evidence>
<dbReference type="PANTHER" id="PTHR15696">
    <property type="entry name" value="SMG-7 SUPPRESSOR WITH MORPHOLOGICAL EFFECT ON GENITALIA PROTEIN 7"/>
    <property type="match status" value="1"/>
</dbReference>
<dbReference type="SUPFAM" id="SSF48452">
    <property type="entry name" value="TPR-like"/>
    <property type="match status" value="1"/>
</dbReference>
<dbReference type="Proteomes" id="UP000759131">
    <property type="component" value="Unassembled WGS sequence"/>
</dbReference>
<feature type="non-terminal residue" evidence="5">
    <location>
        <position position="333"/>
    </location>
</feature>
<feature type="compositionally biased region" description="Polar residues" evidence="2">
    <location>
        <begin position="1"/>
        <end position="12"/>
    </location>
</feature>
<dbReference type="Gene3D" id="1.25.40.10">
    <property type="entry name" value="Tetratricopeptide repeat domain"/>
    <property type="match status" value="1"/>
</dbReference>
<gene>
    <name evidence="5" type="ORF">OSB1V03_LOCUS15157</name>
</gene>
<protein>
    <submittedName>
        <fullName evidence="5">Uncharacterized protein</fullName>
    </submittedName>
</protein>
<dbReference type="GO" id="GO:0000184">
    <property type="term" value="P:nuclear-transcribed mRNA catabolic process, nonsense-mediated decay"/>
    <property type="evidence" value="ECO:0007669"/>
    <property type="project" value="UniProtKB-KW"/>
</dbReference>
<dbReference type="EMBL" id="OC869856">
    <property type="protein sequence ID" value="CAD7634762.1"/>
    <property type="molecule type" value="Genomic_DNA"/>
</dbReference>
<evidence type="ECO:0000256" key="2">
    <source>
        <dbReference type="SAM" id="MobiDB-lite"/>
    </source>
</evidence>
<dbReference type="AlphaFoldDB" id="A0A7R9L437"/>
<feature type="domain" description="DNA/RNA-binding" evidence="3">
    <location>
        <begin position="221"/>
        <end position="308"/>
    </location>
</feature>
<feature type="compositionally biased region" description="Low complexity" evidence="2">
    <location>
        <begin position="71"/>
        <end position="82"/>
    </location>
</feature>
<evidence type="ECO:0000256" key="1">
    <source>
        <dbReference type="ARBA" id="ARBA00023161"/>
    </source>
</evidence>
<organism evidence="5">
    <name type="scientific">Medioppia subpectinata</name>
    <dbReference type="NCBI Taxonomy" id="1979941"/>
    <lineage>
        <taxon>Eukaryota</taxon>
        <taxon>Metazoa</taxon>
        <taxon>Ecdysozoa</taxon>
        <taxon>Arthropoda</taxon>
        <taxon>Chelicerata</taxon>
        <taxon>Arachnida</taxon>
        <taxon>Acari</taxon>
        <taxon>Acariformes</taxon>
        <taxon>Sarcoptiformes</taxon>
        <taxon>Oribatida</taxon>
        <taxon>Brachypylina</taxon>
        <taxon>Oppioidea</taxon>
        <taxon>Oppiidae</taxon>
        <taxon>Medioppia</taxon>
    </lineage>
</organism>
<reference evidence="5" key="1">
    <citation type="submission" date="2020-11" db="EMBL/GenBank/DDBJ databases">
        <authorList>
            <person name="Tran Van P."/>
        </authorList>
    </citation>
    <scope>NUCLEOTIDE SEQUENCE</scope>
</reference>
<feature type="region of interest" description="Disordered" evidence="2">
    <location>
        <begin position="1"/>
        <end position="134"/>
    </location>
</feature>
<name>A0A7R9L437_9ACAR</name>
<feature type="compositionally biased region" description="Basic and acidic residues" evidence="2">
    <location>
        <begin position="48"/>
        <end position="70"/>
    </location>
</feature>
<dbReference type="InterPro" id="IPR045153">
    <property type="entry name" value="Est1/Ebs1-like"/>
</dbReference>
<dbReference type="Pfam" id="PF10373">
    <property type="entry name" value="EST1_DNA_bind"/>
    <property type="match status" value="1"/>
</dbReference>
<evidence type="ECO:0000313" key="5">
    <source>
        <dbReference type="EMBL" id="CAD7634762.1"/>
    </source>
</evidence>
<dbReference type="OrthoDB" id="2017974at2759"/>
<dbReference type="PANTHER" id="PTHR15696:SF0">
    <property type="entry name" value="TELOMERASE-BINDING PROTEIN EST1A"/>
    <property type="match status" value="1"/>
</dbReference>
<feature type="domain" description="Telomerase activating protein Est1-like N-terminal" evidence="4">
    <location>
        <begin position="127"/>
        <end position="207"/>
    </location>
</feature>
<dbReference type="GO" id="GO:0070034">
    <property type="term" value="F:telomerase RNA binding"/>
    <property type="evidence" value="ECO:0007669"/>
    <property type="project" value="TreeGrafter"/>
</dbReference>
<accession>A0A7R9L437</accession>
<dbReference type="InterPro" id="IPR011990">
    <property type="entry name" value="TPR-like_helical_dom_sf"/>
</dbReference>
<sequence length="333" mass="37715">MDAKSPSGQPSGPQHRKRPEMARYKPGMGKILAAKKGDNGDTIGVQSEDVRHELVTDAKPPSDPRSDHKSNNGNKGANNSNGKKPDIKVYVPPKPAANVGQSGPQRLMEPVPQAGAATTTAAADGQQQQQQQQQADLKTSLHKIIDEASLFFENLLVKMQETYGFVIEKLLAHEYDSDAENYETLKLVSISAQKIYLYLGDLSRYRECETKNSTFVKSKFFYLRAQMLAPKNGRSYNQLALLAMYQNRRLDAVYYYMRSLAASNPFLTARENLLTIFDECRRKYELNERKRNQDLEANRRKRREELESLAADKNRLEIWIRADGTSAVFANYK</sequence>
<feature type="compositionally biased region" description="Low complexity" evidence="2">
    <location>
        <begin position="113"/>
        <end position="134"/>
    </location>
</feature>
<evidence type="ECO:0000259" key="3">
    <source>
        <dbReference type="Pfam" id="PF10373"/>
    </source>
</evidence>
<dbReference type="GO" id="GO:0005697">
    <property type="term" value="C:telomerase holoenzyme complex"/>
    <property type="evidence" value="ECO:0007669"/>
    <property type="project" value="TreeGrafter"/>
</dbReference>
<keyword evidence="6" id="KW-1185">Reference proteome</keyword>
<dbReference type="Pfam" id="PF10374">
    <property type="entry name" value="EST1"/>
    <property type="match status" value="1"/>
</dbReference>
<dbReference type="InterPro" id="IPR018834">
    <property type="entry name" value="DNA/RNA-bd_Est1-type"/>
</dbReference>
<dbReference type="GO" id="GO:0042162">
    <property type="term" value="F:telomeric DNA binding"/>
    <property type="evidence" value="ECO:0007669"/>
    <property type="project" value="TreeGrafter"/>
</dbReference>
<evidence type="ECO:0000259" key="4">
    <source>
        <dbReference type="Pfam" id="PF10374"/>
    </source>
</evidence>
<keyword evidence="1" id="KW-0866">Nonsense-mediated mRNA decay</keyword>
<dbReference type="InterPro" id="IPR019458">
    <property type="entry name" value="Est1-like_N"/>
</dbReference>
<dbReference type="EMBL" id="CAJPIZ010015281">
    <property type="protein sequence ID" value="CAG2115192.1"/>
    <property type="molecule type" value="Genomic_DNA"/>
</dbReference>